<dbReference type="RefSeq" id="WP_092047375.1">
    <property type="nucleotide sequence ID" value="NZ_FOTK01000089.1"/>
</dbReference>
<dbReference type="STRING" id="582667.SAMN05192568_10899"/>
<protein>
    <submittedName>
        <fullName evidence="1">Uncharacterized protein</fullName>
    </submittedName>
</protein>
<dbReference type="AlphaFoldDB" id="A0A1I4V7A4"/>
<reference evidence="2" key="1">
    <citation type="submission" date="2016-10" db="EMBL/GenBank/DDBJ databases">
        <authorList>
            <person name="Varghese N."/>
            <person name="Submissions S."/>
        </authorList>
    </citation>
    <scope>NUCLEOTIDE SEQUENCE [LARGE SCALE GENOMIC DNA]</scope>
    <source>
        <strain evidence="2">BL36</strain>
    </source>
</reference>
<keyword evidence="2" id="KW-1185">Reference proteome</keyword>
<dbReference type="Proteomes" id="UP000199048">
    <property type="component" value="Unassembled WGS sequence"/>
</dbReference>
<proteinExistence type="predicted"/>
<name>A0A1I4V7A4_9HYPH</name>
<organism evidence="1 2">
    <name type="scientific">Methylobacterium pseudosasicola</name>
    <dbReference type="NCBI Taxonomy" id="582667"/>
    <lineage>
        <taxon>Bacteria</taxon>
        <taxon>Pseudomonadati</taxon>
        <taxon>Pseudomonadota</taxon>
        <taxon>Alphaproteobacteria</taxon>
        <taxon>Hyphomicrobiales</taxon>
        <taxon>Methylobacteriaceae</taxon>
        <taxon>Methylobacterium</taxon>
    </lineage>
</organism>
<evidence type="ECO:0000313" key="1">
    <source>
        <dbReference type="EMBL" id="SFM97051.1"/>
    </source>
</evidence>
<accession>A0A1I4V7A4</accession>
<evidence type="ECO:0000313" key="2">
    <source>
        <dbReference type="Proteomes" id="UP000199048"/>
    </source>
</evidence>
<gene>
    <name evidence="1" type="ORF">SAMN05192568_10899</name>
</gene>
<sequence>MSAFVMPEDEWLKLCARACRVRRKEHGNDRDYCKEHDGICPECASDAARGVPAKYRTTEQRAATFGLLPGAEAPRG</sequence>
<dbReference type="EMBL" id="FOTK01000089">
    <property type="protein sequence ID" value="SFM97051.1"/>
    <property type="molecule type" value="Genomic_DNA"/>
</dbReference>